<protein>
    <submittedName>
        <fullName evidence="1">Cytochrome P450 4F8</fullName>
    </submittedName>
</protein>
<name>A0A2S4L7K8_9HYPO</name>
<accession>A0A2S4L7K8</accession>
<evidence type="ECO:0000313" key="1">
    <source>
        <dbReference type="EMBL" id="POR38432.1"/>
    </source>
</evidence>
<evidence type="ECO:0000313" key="2">
    <source>
        <dbReference type="Proteomes" id="UP000237481"/>
    </source>
</evidence>
<dbReference type="Proteomes" id="UP000237481">
    <property type="component" value="Unassembled WGS sequence"/>
</dbReference>
<proteinExistence type="predicted"/>
<comment type="caution">
    <text evidence="1">The sequence shown here is derived from an EMBL/GenBank/DDBJ whole genome shotgun (WGS) entry which is preliminary data.</text>
</comment>
<keyword evidence="2" id="KW-1185">Reference proteome</keyword>
<organism evidence="1 2">
    <name type="scientific">Tolypocladium paradoxum</name>
    <dbReference type="NCBI Taxonomy" id="94208"/>
    <lineage>
        <taxon>Eukaryota</taxon>
        <taxon>Fungi</taxon>
        <taxon>Dikarya</taxon>
        <taxon>Ascomycota</taxon>
        <taxon>Pezizomycotina</taxon>
        <taxon>Sordariomycetes</taxon>
        <taxon>Hypocreomycetidae</taxon>
        <taxon>Hypocreales</taxon>
        <taxon>Ophiocordycipitaceae</taxon>
        <taxon>Tolypocladium</taxon>
    </lineage>
</organism>
<dbReference type="STRING" id="94208.A0A2S4L7K8"/>
<reference evidence="1 2" key="1">
    <citation type="submission" date="2018-01" db="EMBL/GenBank/DDBJ databases">
        <title>Harnessing the power of phylogenomics to disentangle the directionality and signatures of interkingdom host jumping in the parasitic fungal genus Tolypocladium.</title>
        <authorList>
            <person name="Quandt C.A."/>
            <person name="Patterson W."/>
            <person name="Spatafora J.W."/>
        </authorList>
    </citation>
    <scope>NUCLEOTIDE SEQUENCE [LARGE SCALE GENOMIC DNA]</scope>
    <source>
        <strain evidence="1 2">NRBC 100945</strain>
    </source>
</reference>
<sequence length="69" mass="7714">MSGSEETNLTRSTSTRGLLLNKIIDMGYWDHYKTFSSSLSRYVSCGPAQEYATTVSVEEARKAAAEWET</sequence>
<dbReference type="AlphaFoldDB" id="A0A2S4L7K8"/>
<dbReference type="EMBL" id="PKSG01000139">
    <property type="protein sequence ID" value="POR38432.1"/>
    <property type="molecule type" value="Genomic_DNA"/>
</dbReference>
<gene>
    <name evidence="1" type="ORF">TPAR_01372</name>
</gene>
<dbReference type="OrthoDB" id="1055148at2759"/>